<name>A0AA97FEV4_9EURY</name>
<dbReference type="KEGG" id="mefw:F1737_11555"/>
<sequence>MTNVEGFIFIVIFMGVVACLIGAVVLAITYAVLKRIKNPVLRTGIIILVLIFGFLRLMPLDAPTLLTAALMFTVPVAVLVPPFILPGLFKGRFSGRFSGSSQQIADNEPRFSRLLLCHIIVSAAGFFLPFILVKSGLSMMPEIYWHTPLSNGIVYAGAFILDVALAGIFFRIVGWGEDESGEKVEQGKNSSMKP</sequence>
<reference evidence="2 3" key="1">
    <citation type="submission" date="2019-09" db="EMBL/GenBank/DDBJ databases">
        <title>The complete genome of Methanoplanus sp. FWC-SCC4.</title>
        <authorList>
            <person name="Chen S.-C."/>
            <person name="Zhou Y.-Z."/>
            <person name="Lai M.-C."/>
        </authorList>
    </citation>
    <scope>NUCLEOTIDE SEQUENCE [LARGE SCALE GENOMIC DNA]</scope>
    <source>
        <strain evidence="2 3">FWC-SCC4</strain>
    </source>
</reference>
<dbReference type="Proteomes" id="UP001301797">
    <property type="component" value="Chromosome"/>
</dbReference>
<feature type="transmembrane region" description="Helical" evidence="1">
    <location>
        <begin position="6"/>
        <end position="33"/>
    </location>
</feature>
<evidence type="ECO:0000313" key="3">
    <source>
        <dbReference type="Proteomes" id="UP001301797"/>
    </source>
</evidence>
<dbReference type="EMBL" id="CP043875">
    <property type="protein sequence ID" value="WOF17267.1"/>
    <property type="molecule type" value="Genomic_DNA"/>
</dbReference>
<proteinExistence type="predicted"/>
<keyword evidence="1" id="KW-0812">Transmembrane</keyword>
<evidence type="ECO:0000313" key="2">
    <source>
        <dbReference type="EMBL" id="WOF17267.1"/>
    </source>
</evidence>
<feature type="transmembrane region" description="Helical" evidence="1">
    <location>
        <begin position="110"/>
        <end position="132"/>
    </location>
</feature>
<keyword evidence="1" id="KW-1133">Transmembrane helix</keyword>
<protein>
    <submittedName>
        <fullName evidence="2">Uncharacterized protein</fullName>
    </submittedName>
</protein>
<accession>A0AA97FEV4</accession>
<keyword evidence="3" id="KW-1185">Reference proteome</keyword>
<evidence type="ECO:0000256" key="1">
    <source>
        <dbReference type="SAM" id="Phobius"/>
    </source>
</evidence>
<feature type="transmembrane region" description="Helical" evidence="1">
    <location>
        <begin position="40"/>
        <end position="59"/>
    </location>
</feature>
<feature type="transmembrane region" description="Helical" evidence="1">
    <location>
        <begin position="65"/>
        <end position="89"/>
    </location>
</feature>
<keyword evidence="1" id="KW-0472">Membrane</keyword>
<organism evidence="2 3">
    <name type="scientific">Methanochimaera problematica</name>
    <dbReference type="NCBI Taxonomy" id="2609417"/>
    <lineage>
        <taxon>Archaea</taxon>
        <taxon>Methanobacteriati</taxon>
        <taxon>Methanobacteriota</taxon>
        <taxon>Stenosarchaea group</taxon>
        <taxon>Methanomicrobia</taxon>
        <taxon>Methanomicrobiales</taxon>
        <taxon>Methanomicrobiaceae</taxon>
        <taxon>Methanochimaera</taxon>
    </lineage>
</organism>
<gene>
    <name evidence="2" type="ORF">F1737_11555</name>
</gene>
<feature type="transmembrane region" description="Helical" evidence="1">
    <location>
        <begin position="152"/>
        <end position="173"/>
    </location>
</feature>
<dbReference type="AlphaFoldDB" id="A0AA97FEV4"/>